<accession>A0A0B6ZM40</accession>
<name>A0A0B6ZM40_9EUPU</name>
<protein>
    <submittedName>
        <fullName evidence="1">Uncharacterized protein</fullName>
    </submittedName>
</protein>
<sequence length="78" mass="8488">LQHCSQSMNTVSSVLTALASQHMQESLIRKNSKQNQIVSTSQSQNLDCSVDEANSNIASGCGTEARTQPQIIIYSYVN</sequence>
<gene>
    <name evidence="1" type="primary">ORF70710</name>
</gene>
<feature type="non-terminal residue" evidence="1">
    <location>
        <position position="1"/>
    </location>
</feature>
<proteinExistence type="predicted"/>
<organism evidence="1">
    <name type="scientific">Arion vulgaris</name>
    <dbReference type="NCBI Taxonomy" id="1028688"/>
    <lineage>
        <taxon>Eukaryota</taxon>
        <taxon>Metazoa</taxon>
        <taxon>Spiralia</taxon>
        <taxon>Lophotrochozoa</taxon>
        <taxon>Mollusca</taxon>
        <taxon>Gastropoda</taxon>
        <taxon>Heterobranchia</taxon>
        <taxon>Euthyneura</taxon>
        <taxon>Panpulmonata</taxon>
        <taxon>Eupulmonata</taxon>
        <taxon>Stylommatophora</taxon>
        <taxon>Helicina</taxon>
        <taxon>Arionoidea</taxon>
        <taxon>Arionidae</taxon>
        <taxon>Arion</taxon>
    </lineage>
</organism>
<dbReference type="AlphaFoldDB" id="A0A0B6ZM40"/>
<feature type="non-terminal residue" evidence="1">
    <location>
        <position position="78"/>
    </location>
</feature>
<evidence type="ECO:0000313" key="1">
    <source>
        <dbReference type="EMBL" id="CEK69573.1"/>
    </source>
</evidence>
<reference evidence="1" key="1">
    <citation type="submission" date="2014-12" db="EMBL/GenBank/DDBJ databases">
        <title>Insight into the proteome of Arion vulgaris.</title>
        <authorList>
            <person name="Aradska J."/>
            <person name="Bulat T."/>
            <person name="Smidak R."/>
            <person name="Sarate P."/>
            <person name="Gangsoo J."/>
            <person name="Sialana F."/>
            <person name="Bilban M."/>
            <person name="Lubec G."/>
        </authorList>
    </citation>
    <scope>NUCLEOTIDE SEQUENCE</scope>
    <source>
        <tissue evidence="1">Skin</tissue>
    </source>
</reference>
<dbReference type="EMBL" id="HACG01022708">
    <property type="protein sequence ID" value="CEK69573.1"/>
    <property type="molecule type" value="Transcribed_RNA"/>
</dbReference>